<dbReference type="RefSeq" id="WP_231816366.1">
    <property type="nucleotide sequence ID" value="NZ_JAJOZR010000014.1"/>
</dbReference>
<dbReference type="InterPro" id="IPR050194">
    <property type="entry name" value="Glycosyltransferase_grp1"/>
</dbReference>
<dbReference type="Pfam" id="PF00534">
    <property type="entry name" value="Glycos_transf_1"/>
    <property type="match status" value="1"/>
</dbReference>
<feature type="domain" description="Glycosyl transferase family 1" evidence="1">
    <location>
        <begin position="189"/>
        <end position="337"/>
    </location>
</feature>
<dbReference type="SUPFAM" id="SSF53756">
    <property type="entry name" value="UDP-Glycosyltransferase/glycogen phosphorylase"/>
    <property type="match status" value="1"/>
</dbReference>
<protein>
    <submittedName>
        <fullName evidence="3">Glycosyltransferase family 4 protein</fullName>
    </submittedName>
</protein>
<dbReference type="PANTHER" id="PTHR45947">
    <property type="entry name" value="SULFOQUINOVOSYL TRANSFERASE SQD2"/>
    <property type="match status" value="1"/>
</dbReference>
<dbReference type="EMBL" id="JAJOZR010000014">
    <property type="protein sequence ID" value="MCD7111287.1"/>
    <property type="molecule type" value="Genomic_DNA"/>
</dbReference>
<organism evidence="3 4">
    <name type="scientific">Rhizobium quercicola</name>
    <dbReference type="NCBI Taxonomy" id="2901226"/>
    <lineage>
        <taxon>Bacteria</taxon>
        <taxon>Pseudomonadati</taxon>
        <taxon>Pseudomonadota</taxon>
        <taxon>Alphaproteobacteria</taxon>
        <taxon>Hyphomicrobiales</taxon>
        <taxon>Rhizobiaceae</taxon>
        <taxon>Rhizobium/Agrobacterium group</taxon>
        <taxon>Rhizobium</taxon>
    </lineage>
</organism>
<accession>A0A9X1NUD6</accession>
<reference evidence="3" key="1">
    <citation type="submission" date="2021-12" db="EMBL/GenBank/DDBJ databases">
        <authorList>
            <person name="Li Y."/>
        </authorList>
    </citation>
    <scope>NUCLEOTIDE SEQUENCE</scope>
    <source>
        <strain evidence="3">DKSPLA3</strain>
    </source>
</reference>
<keyword evidence="4" id="KW-1185">Reference proteome</keyword>
<sequence>MPSQTRKPLIVQVVRQFLPNRGGLEDVVANLCRSLPERGFRVRVVTCDSLFSEPERGRLPAEEVIDGIEIVRIPWRGSTRYPVAPAVFRHLRDADLVHVHAIDFFFDALSWGRRLHRRPMVATTHGGFFHTKAFSALKTTWFNSVTRMSAQGYASIIGCSEADVRTFQPIAGDRVRLIENGVDIRKFEDAASRTPARRLVTIGRFSSNKRLPLLIALTAALKARHPDWSLDIIGVPSDLTVDMLQAEARRQGVETAVTVHKGLTNPEIRDRLAEASLFVSASDYEGFGLVAVEAMSAGLLPVLNANAAFADLAGRHPELSLCDASDIAATADTVDAAYARLETQGPALRAGLMSAAEIYGWNAVADRYCDVYRSVLGLASVSRPAMSFDTTAPAR</sequence>
<gene>
    <name evidence="3" type="ORF">LRX75_19800</name>
</gene>
<name>A0A9X1NUD6_9HYPH</name>
<dbReference type="CDD" id="cd03801">
    <property type="entry name" value="GT4_PimA-like"/>
    <property type="match status" value="1"/>
</dbReference>
<dbReference type="Proteomes" id="UP001139089">
    <property type="component" value="Unassembled WGS sequence"/>
</dbReference>
<evidence type="ECO:0000259" key="2">
    <source>
        <dbReference type="Pfam" id="PF13439"/>
    </source>
</evidence>
<proteinExistence type="predicted"/>
<dbReference type="InterPro" id="IPR001296">
    <property type="entry name" value="Glyco_trans_1"/>
</dbReference>
<dbReference type="InterPro" id="IPR028098">
    <property type="entry name" value="Glyco_trans_4-like_N"/>
</dbReference>
<dbReference type="Pfam" id="PF13439">
    <property type="entry name" value="Glyco_transf_4"/>
    <property type="match status" value="1"/>
</dbReference>
<dbReference type="PANTHER" id="PTHR45947:SF3">
    <property type="entry name" value="SULFOQUINOVOSYL TRANSFERASE SQD2"/>
    <property type="match status" value="1"/>
</dbReference>
<dbReference type="Gene3D" id="3.40.50.2000">
    <property type="entry name" value="Glycogen Phosphorylase B"/>
    <property type="match status" value="2"/>
</dbReference>
<evidence type="ECO:0000313" key="3">
    <source>
        <dbReference type="EMBL" id="MCD7111287.1"/>
    </source>
</evidence>
<dbReference type="GO" id="GO:0016757">
    <property type="term" value="F:glycosyltransferase activity"/>
    <property type="evidence" value="ECO:0007669"/>
    <property type="project" value="InterPro"/>
</dbReference>
<dbReference type="AlphaFoldDB" id="A0A9X1NUD6"/>
<feature type="domain" description="Glycosyltransferase subfamily 4-like N-terminal" evidence="2">
    <location>
        <begin position="22"/>
        <end position="184"/>
    </location>
</feature>
<evidence type="ECO:0000313" key="4">
    <source>
        <dbReference type="Proteomes" id="UP001139089"/>
    </source>
</evidence>
<evidence type="ECO:0000259" key="1">
    <source>
        <dbReference type="Pfam" id="PF00534"/>
    </source>
</evidence>
<comment type="caution">
    <text evidence="3">The sequence shown here is derived from an EMBL/GenBank/DDBJ whole genome shotgun (WGS) entry which is preliminary data.</text>
</comment>